<proteinExistence type="inferred from homology"/>
<comment type="catalytic activity">
    <reaction evidence="8">
        <text>(sulfur carrier)-H + L-cysteine = (sulfur carrier)-SH + L-alanine</text>
        <dbReference type="Rhea" id="RHEA:43892"/>
        <dbReference type="Rhea" id="RHEA-COMP:14737"/>
        <dbReference type="Rhea" id="RHEA-COMP:14739"/>
        <dbReference type="ChEBI" id="CHEBI:29917"/>
        <dbReference type="ChEBI" id="CHEBI:35235"/>
        <dbReference type="ChEBI" id="CHEBI:57972"/>
        <dbReference type="ChEBI" id="CHEBI:64428"/>
        <dbReference type="EC" id="2.8.1.7"/>
    </reaction>
</comment>
<evidence type="ECO:0000256" key="2">
    <source>
        <dbReference type="ARBA" id="ARBA00006490"/>
    </source>
</evidence>
<dbReference type="PIRSF" id="PIRSF005572">
    <property type="entry name" value="NifS"/>
    <property type="match status" value="1"/>
</dbReference>
<dbReference type="InterPro" id="IPR000192">
    <property type="entry name" value="Aminotrans_V_dom"/>
</dbReference>
<dbReference type="Proteomes" id="UP000231019">
    <property type="component" value="Unassembled WGS sequence"/>
</dbReference>
<dbReference type="AlphaFoldDB" id="A0A2M7G833"/>
<dbReference type="Gene3D" id="3.40.640.10">
    <property type="entry name" value="Type I PLP-dependent aspartate aminotransferase-like (Major domain)"/>
    <property type="match status" value="1"/>
</dbReference>
<dbReference type="InterPro" id="IPR015421">
    <property type="entry name" value="PyrdxlP-dep_Trfase_major"/>
</dbReference>
<evidence type="ECO:0000256" key="5">
    <source>
        <dbReference type="ARBA" id="ARBA00022898"/>
    </source>
</evidence>
<keyword evidence="10" id="KW-0032">Aminotransferase</keyword>
<gene>
    <name evidence="10" type="ORF">COW36_06955</name>
</gene>
<keyword evidence="5" id="KW-0663">Pyridoxal phosphate</keyword>
<protein>
    <submittedName>
        <fullName evidence="10">Aminotransferase</fullName>
    </submittedName>
</protein>
<dbReference type="PANTHER" id="PTHR11601:SF34">
    <property type="entry name" value="CYSTEINE DESULFURASE"/>
    <property type="match status" value="1"/>
</dbReference>
<dbReference type="GO" id="GO:0031071">
    <property type="term" value="F:cysteine desulfurase activity"/>
    <property type="evidence" value="ECO:0007669"/>
    <property type="project" value="UniProtKB-EC"/>
</dbReference>
<name>A0A2M7G833_9BACT</name>
<evidence type="ECO:0000256" key="7">
    <source>
        <dbReference type="ARBA" id="ARBA00023014"/>
    </source>
</evidence>
<comment type="similarity">
    <text evidence="2">Belongs to the class-V pyridoxal-phosphate-dependent aminotransferase family. NifS/IscS subfamily.</text>
</comment>
<dbReference type="Pfam" id="PF00266">
    <property type="entry name" value="Aminotran_5"/>
    <property type="match status" value="1"/>
</dbReference>
<evidence type="ECO:0000313" key="11">
    <source>
        <dbReference type="Proteomes" id="UP000231019"/>
    </source>
</evidence>
<evidence type="ECO:0000256" key="6">
    <source>
        <dbReference type="ARBA" id="ARBA00023004"/>
    </source>
</evidence>
<dbReference type="Gene3D" id="3.90.1150.10">
    <property type="entry name" value="Aspartate Aminotransferase, domain 1"/>
    <property type="match status" value="1"/>
</dbReference>
<dbReference type="SUPFAM" id="SSF53383">
    <property type="entry name" value="PLP-dependent transferases"/>
    <property type="match status" value="1"/>
</dbReference>
<keyword evidence="4" id="KW-0479">Metal-binding</keyword>
<keyword evidence="6" id="KW-0408">Iron</keyword>
<evidence type="ECO:0000313" key="10">
    <source>
        <dbReference type="EMBL" id="PIW17935.1"/>
    </source>
</evidence>
<comment type="caution">
    <text evidence="10">The sequence shown here is derived from an EMBL/GenBank/DDBJ whole genome shotgun (WGS) entry which is preliminary data.</text>
</comment>
<organism evidence="10 11">
    <name type="scientific">bacterium (Candidatus Blackallbacteria) CG17_big_fil_post_rev_8_21_14_2_50_48_46</name>
    <dbReference type="NCBI Taxonomy" id="2014261"/>
    <lineage>
        <taxon>Bacteria</taxon>
        <taxon>Candidatus Blackallbacteria</taxon>
    </lineage>
</organism>
<dbReference type="GO" id="GO:0051536">
    <property type="term" value="F:iron-sulfur cluster binding"/>
    <property type="evidence" value="ECO:0007669"/>
    <property type="project" value="UniProtKB-KW"/>
</dbReference>
<accession>A0A2M7G833</accession>
<dbReference type="PANTHER" id="PTHR11601">
    <property type="entry name" value="CYSTEINE DESULFURYLASE FAMILY MEMBER"/>
    <property type="match status" value="1"/>
</dbReference>
<evidence type="ECO:0000256" key="8">
    <source>
        <dbReference type="ARBA" id="ARBA00050776"/>
    </source>
</evidence>
<dbReference type="GO" id="GO:0008483">
    <property type="term" value="F:transaminase activity"/>
    <property type="evidence" value="ECO:0007669"/>
    <property type="project" value="UniProtKB-KW"/>
</dbReference>
<evidence type="ECO:0000256" key="1">
    <source>
        <dbReference type="ARBA" id="ARBA00001933"/>
    </source>
</evidence>
<feature type="domain" description="Aminotransferase class V" evidence="9">
    <location>
        <begin position="12"/>
        <end position="376"/>
    </location>
</feature>
<evidence type="ECO:0000256" key="3">
    <source>
        <dbReference type="ARBA" id="ARBA00022679"/>
    </source>
</evidence>
<comment type="cofactor">
    <cofactor evidence="1">
        <name>pyridoxal 5'-phosphate</name>
        <dbReference type="ChEBI" id="CHEBI:597326"/>
    </cofactor>
</comment>
<sequence length="393" mass="43174">MLTNELLNPKYIYLDYQATTPLDPRVKEKMLTYMDADFGNASSADHEFGSVASKAVKAAKKQVAALVGANPRDVYFTSGTTESINLAIQGYVHKHKQPKKPFRLATLPIEHKAVLDTCKFLESKKLIELVFLKINSEGQVDINDLAFHAQKGLDFLAVMAANNEVGTIYPVKTIAEIANSYQIPFFCDASQAAGKIPLEFDEWGLQFLALTGHKMYGPKGCGALIMEHGIEIEPLFYGGGHQNGIRPGTLNVPGIVGLGEACFIRQLEMFEDERAISKMRNQLQSLLSDSIPNLKINGDLNQRLSGNLHISIPGIENQMMISHLRSHLAISTGSACTSGLVEPSFVLQAMGLSYEQMEGALRISLGKFTTEEEVQKSAQLIIDAYHKIKSLIS</sequence>
<evidence type="ECO:0000256" key="4">
    <source>
        <dbReference type="ARBA" id="ARBA00022723"/>
    </source>
</evidence>
<reference evidence="10 11" key="1">
    <citation type="submission" date="2017-09" db="EMBL/GenBank/DDBJ databases">
        <title>Depth-based differentiation of microbial function through sediment-hosted aquifers and enrichment of novel symbionts in the deep terrestrial subsurface.</title>
        <authorList>
            <person name="Probst A.J."/>
            <person name="Ladd B."/>
            <person name="Jarett J.K."/>
            <person name="Geller-Mcgrath D.E."/>
            <person name="Sieber C.M."/>
            <person name="Emerson J.B."/>
            <person name="Anantharaman K."/>
            <person name="Thomas B.C."/>
            <person name="Malmstrom R."/>
            <person name="Stieglmeier M."/>
            <person name="Klingl A."/>
            <person name="Woyke T."/>
            <person name="Ryan C.M."/>
            <person name="Banfield J.F."/>
        </authorList>
    </citation>
    <scope>NUCLEOTIDE SEQUENCE [LARGE SCALE GENOMIC DNA]</scope>
    <source>
        <strain evidence="10">CG17_big_fil_post_rev_8_21_14_2_50_48_46</strain>
    </source>
</reference>
<dbReference type="InterPro" id="IPR015424">
    <property type="entry name" value="PyrdxlP-dep_Trfase"/>
</dbReference>
<dbReference type="GO" id="GO:0046872">
    <property type="term" value="F:metal ion binding"/>
    <property type="evidence" value="ECO:0007669"/>
    <property type="project" value="UniProtKB-KW"/>
</dbReference>
<dbReference type="EMBL" id="PFFQ01000018">
    <property type="protein sequence ID" value="PIW17935.1"/>
    <property type="molecule type" value="Genomic_DNA"/>
</dbReference>
<dbReference type="InterPro" id="IPR016454">
    <property type="entry name" value="Cysteine_dSase"/>
</dbReference>
<evidence type="ECO:0000259" key="9">
    <source>
        <dbReference type="Pfam" id="PF00266"/>
    </source>
</evidence>
<dbReference type="InterPro" id="IPR015422">
    <property type="entry name" value="PyrdxlP-dep_Trfase_small"/>
</dbReference>
<keyword evidence="7" id="KW-0411">Iron-sulfur</keyword>
<keyword evidence="3 10" id="KW-0808">Transferase</keyword>